<dbReference type="PROSITE" id="PS51257">
    <property type="entry name" value="PROKAR_LIPOPROTEIN"/>
    <property type="match status" value="1"/>
</dbReference>
<feature type="transmembrane region" description="Helical" evidence="1">
    <location>
        <begin position="6"/>
        <end position="31"/>
    </location>
</feature>
<dbReference type="AlphaFoldDB" id="A0A177MKD5"/>
<accession>A0A177MKD5</accession>
<keyword evidence="1" id="KW-0812">Transmembrane</keyword>
<dbReference type="OrthoDB" id="5574413at2"/>
<gene>
    <name evidence="2" type="ORF">A1332_11645</name>
</gene>
<comment type="caution">
    <text evidence="2">The sequence shown here is derived from an EMBL/GenBank/DDBJ whole genome shotgun (WGS) entry which is preliminary data.</text>
</comment>
<dbReference type="Proteomes" id="UP000078090">
    <property type="component" value="Unassembled WGS sequence"/>
</dbReference>
<keyword evidence="1" id="KW-0472">Membrane</keyword>
<keyword evidence="1" id="KW-1133">Transmembrane helix</keyword>
<dbReference type="EMBL" id="LUUG01000059">
    <property type="protein sequence ID" value="OAI06267.1"/>
    <property type="molecule type" value="Genomic_DNA"/>
</dbReference>
<protein>
    <submittedName>
        <fullName evidence="2">Uncharacterized protein</fullName>
    </submittedName>
</protein>
<proteinExistence type="predicted"/>
<organism evidence="2 3">
    <name type="scientific">Methylomonas methanica</name>
    <dbReference type="NCBI Taxonomy" id="421"/>
    <lineage>
        <taxon>Bacteria</taxon>
        <taxon>Pseudomonadati</taxon>
        <taxon>Pseudomonadota</taxon>
        <taxon>Gammaproteobacteria</taxon>
        <taxon>Methylococcales</taxon>
        <taxon>Methylococcaceae</taxon>
        <taxon>Methylomonas</taxon>
    </lineage>
</organism>
<evidence type="ECO:0000313" key="2">
    <source>
        <dbReference type="EMBL" id="OAI06267.1"/>
    </source>
</evidence>
<dbReference type="RefSeq" id="WP_064008027.1">
    <property type="nucleotide sequence ID" value="NZ_LUUG01000059.1"/>
</dbReference>
<name>A0A177MKD5_METMH</name>
<evidence type="ECO:0000256" key="1">
    <source>
        <dbReference type="SAM" id="Phobius"/>
    </source>
</evidence>
<evidence type="ECO:0000313" key="3">
    <source>
        <dbReference type="Proteomes" id="UP000078090"/>
    </source>
</evidence>
<reference evidence="2 3" key="1">
    <citation type="submission" date="2016-03" db="EMBL/GenBank/DDBJ databases">
        <authorList>
            <person name="Ploux O."/>
        </authorList>
    </citation>
    <scope>NUCLEOTIDE SEQUENCE [LARGE SCALE GENOMIC DNA]</scope>
    <source>
        <strain evidence="2 3">R-45363</strain>
    </source>
</reference>
<sequence length="153" mass="17044">MPTRKFGICIAIATKTLMSVLGPATAILFFACQKKSIQKKRHPDAAYLLRCYENHPWFSPFGPSVGCSNLLQANLSLSPGVARRGFLPLRQRYASLHRSFGLFPAKAPVIGAAYGSKPAASLKFWSVDDEFSIWGVLMDPEKYISERLEQYQS</sequence>